<dbReference type="GeneID" id="57579189"/>
<protein>
    <recommendedName>
        <fullName evidence="1">ESAT-6-like protein</fullName>
    </recommendedName>
</protein>
<sequence length="104" mass="11239">MSDQMKTTVSTMEDTSRRVGDVREEIAGLLGNLRSEVDGIRGAWEGSAAIAFHSLMERWDGSAKKLNDALQAIGENIKSNSVTFDTTQQDHTASLNNVAGSLNI</sequence>
<comment type="similarity">
    <text evidence="1">Belongs to the WXG100 family.</text>
</comment>
<name>A0A3S5YAK8_RHOH1</name>
<dbReference type="RefSeq" id="WP_005518419.1">
    <property type="nucleotide sequence ID" value="NC_014659.1"/>
</dbReference>
<proteinExistence type="inferred from homology"/>
<dbReference type="InterPro" id="IPR010310">
    <property type="entry name" value="T7SS_ESAT-6-like"/>
</dbReference>
<gene>
    <name evidence="2" type="ordered locus">REQ_35450</name>
</gene>
<dbReference type="SUPFAM" id="SSF140453">
    <property type="entry name" value="EsxAB dimer-like"/>
    <property type="match status" value="1"/>
</dbReference>
<dbReference type="Gene3D" id="1.10.287.1060">
    <property type="entry name" value="ESAT-6-like"/>
    <property type="match status" value="1"/>
</dbReference>
<dbReference type="Pfam" id="PF06013">
    <property type="entry name" value="WXG100"/>
    <property type="match status" value="1"/>
</dbReference>
<organism evidence="2">
    <name type="scientific">Rhodococcus hoagii (strain 103S)</name>
    <name type="common">Rhodococcus equi</name>
    <dbReference type="NCBI Taxonomy" id="685727"/>
    <lineage>
        <taxon>Bacteria</taxon>
        <taxon>Bacillati</taxon>
        <taxon>Actinomycetota</taxon>
        <taxon>Actinomycetes</taxon>
        <taxon>Mycobacteriales</taxon>
        <taxon>Nocardiaceae</taxon>
        <taxon>Prescottella</taxon>
    </lineage>
</organism>
<dbReference type="EMBL" id="FN563149">
    <property type="protein sequence ID" value="CBH49534.1"/>
    <property type="molecule type" value="Genomic_DNA"/>
</dbReference>
<accession>A0A3S5YAK8</accession>
<evidence type="ECO:0000313" key="3">
    <source>
        <dbReference type="Proteomes" id="UP000006892"/>
    </source>
</evidence>
<dbReference type="NCBIfam" id="TIGR03930">
    <property type="entry name" value="WXG100_ESAT6"/>
    <property type="match status" value="1"/>
</dbReference>
<dbReference type="Proteomes" id="UP001154400">
    <property type="component" value="Chromosome"/>
</dbReference>
<reference evidence="2" key="1">
    <citation type="journal article" date="2010" name="PLoS Genet.">
        <title>The genome of a pathogenic rhodococcus: cooptive virulence underpinned by key gene acquisitions.</title>
        <authorList>
            <person name="Letek M."/>
            <person name="Gonzalez P."/>
            <person name="Macarthur I."/>
            <person name="Rodriguez H."/>
            <person name="Freeman T.C."/>
            <person name="Valero-Rello A."/>
            <person name="Blanco M."/>
            <person name="Buckley T."/>
            <person name="Cherevach I."/>
            <person name="Fahey R."/>
            <person name="Hapeshi A."/>
            <person name="Holdstock J."/>
            <person name="Leadon D."/>
            <person name="Navas J."/>
            <person name="Ocampo A."/>
            <person name="Quail M.A."/>
            <person name="Sanders M."/>
            <person name="Scortti M.M."/>
            <person name="Prescott J.F."/>
            <person name="Fogarty U."/>
            <person name="Meijer W.G."/>
            <person name="Parkhill J."/>
            <person name="Bentley S.D."/>
            <person name="Vazquez-Boland J.A."/>
        </authorList>
    </citation>
    <scope>NUCLEOTIDE SEQUENCE [LARGE SCALE GENOMIC DNA]</scope>
    <source>
        <strain evidence="2 3">103S</strain>
    </source>
</reference>
<dbReference type="AlphaFoldDB" id="A0A3S5YAK8"/>
<evidence type="ECO:0000313" key="2">
    <source>
        <dbReference type="EMBL" id="CBH49534.1"/>
    </source>
</evidence>
<dbReference type="KEGG" id="req:REQ_35450"/>
<dbReference type="InterPro" id="IPR036689">
    <property type="entry name" value="ESAT-6-like_sf"/>
</dbReference>
<evidence type="ECO:0000256" key="1">
    <source>
        <dbReference type="RuleBase" id="RU362001"/>
    </source>
</evidence>